<comment type="caution">
    <text evidence="1">The sequence shown here is derived from an EMBL/GenBank/DDBJ whole genome shotgun (WGS) entry which is preliminary data.</text>
</comment>
<accession>A0AC60Q4J8</accession>
<name>A0AC60Q4J8_IXOPE</name>
<organism evidence="1 2">
    <name type="scientific">Ixodes persulcatus</name>
    <name type="common">Taiga tick</name>
    <dbReference type="NCBI Taxonomy" id="34615"/>
    <lineage>
        <taxon>Eukaryota</taxon>
        <taxon>Metazoa</taxon>
        <taxon>Ecdysozoa</taxon>
        <taxon>Arthropoda</taxon>
        <taxon>Chelicerata</taxon>
        <taxon>Arachnida</taxon>
        <taxon>Acari</taxon>
        <taxon>Parasitiformes</taxon>
        <taxon>Ixodida</taxon>
        <taxon>Ixodoidea</taxon>
        <taxon>Ixodidae</taxon>
        <taxon>Ixodinae</taxon>
        <taxon>Ixodes</taxon>
    </lineage>
</organism>
<gene>
    <name evidence="1" type="ORF">HPB47_024789</name>
</gene>
<sequence length="70" mass="7976">MRAVLLCYLLLVGVLVTDAQESCLDRRVLLKTGKEYLKSLLAKLLPDSVRDYLRSLPPPDFKSAQEMQRP</sequence>
<keyword evidence="2" id="KW-1185">Reference proteome</keyword>
<evidence type="ECO:0000313" key="1">
    <source>
        <dbReference type="EMBL" id="KAG0428221.1"/>
    </source>
</evidence>
<protein>
    <submittedName>
        <fullName evidence="1">Uncharacterized protein</fullName>
    </submittedName>
</protein>
<reference evidence="1 2" key="1">
    <citation type="journal article" date="2020" name="Cell">
        <title>Large-Scale Comparative Analyses of Tick Genomes Elucidate Their Genetic Diversity and Vector Capacities.</title>
        <authorList>
            <consortium name="Tick Genome and Microbiome Consortium (TIGMIC)"/>
            <person name="Jia N."/>
            <person name="Wang J."/>
            <person name="Shi W."/>
            <person name="Du L."/>
            <person name="Sun Y."/>
            <person name="Zhan W."/>
            <person name="Jiang J.F."/>
            <person name="Wang Q."/>
            <person name="Zhang B."/>
            <person name="Ji P."/>
            <person name="Bell-Sakyi L."/>
            <person name="Cui X.M."/>
            <person name="Yuan T.T."/>
            <person name="Jiang B.G."/>
            <person name="Yang W.F."/>
            <person name="Lam T.T."/>
            <person name="Chang Q.C."/>
            <person name="Ding S.J."/>
            <person name="Wang X.J."/>
            <person name="Zhu J.G."/>
            <person name="Ruan X.D."/>
            <person name="Zhao L."/>
            <person name="Wei J.T."/>
            <person name="Ye R.Z."/>
            <person name="Que T.C."/>
            <person name="Du C.H."/>
            <person name="Zhou Y.H."/>
            <person name="Cheng J.X."/>
            <person name="Dai P.F."/>
            <person name="Guo W.B."/>
            <person name="Han X.H."/>
            <person name="Huang E.J."/>
            <person name="Li L.F."/>
            <person name="Wei W."/>
            <person name="Gao Y.C."/>
            <person name="Liu J.Z."/>
            <person name="Shao H.Z."/>
            <person name="Wang X."/>
            <person name="Wang C.C."/>
            <person name="Yang T.C."/>
            <person name="Huo Q.B."/>
            <person name="Li W."/>
            <person name="Chen H.Y."/>
            <person name="Chen S.E."/>
            <person name="Zhou L.G."/>
            <person name="Ni X.B."/>
            <person name="Tian J.H."/>
            <person name="Sheng Y."/>
            <person name="Liu T."/>
            <person name="Pan Y.S."/>
            <person name="Xia L.Y."/>
            <person name="Li J."/>
            <person name="Zhao F."/>
            <person name="Cao W.C."/>
        </authorList>
    </citation>
    <scope>NUCLEOTIDE SEQUENCE [LARGE SCALE GENOMIC DNA]</scope>
    <source>
        <strain evidence="1">Iper-2018</strain>
    </source>
</reference>
<evidence type="ECO:0000313" key="2">
    <source>
        <dbReference type="Proteomes" id="UP000805193"/>
    </source>
</evidence>
<proteinExistence type="predicted"/>
<dbReference type="EMBL" id="JABSTQ010009551">
    <property type="protein sequence ID" value="KAG0428221.1"/>
    <property type="molecule type" value="Genomic_DNA"/>
</dbReference>
<dbReference type="Proteomes" id="UP000805193">
    <property type="component" value="Unassembled WGS sequence"/>
</dbReference>